<keyword evidence="9" id="KW-1185">Reference proteome</keyword>
<evidence type="ECO:0000256" key="1">
    <source>
        <dbReference type="ARBA" id="ARBA00004651"/>
    </source>
</evidence>
<protein>
    <submittedName>
        <fullName evidence="8">Putative transporter, MFS family protein</fullName>
    </submittedName>
</protein>
<evidence type="ECO:0000256" key="5">
    <source>
        <dbReference type="ARBA" id="ARBA00023136"/>
    </source>
</evidence>
<feature type="transmembrane region" description="Helical" evidence="6">
    <location>
        <begin position="185"/>
        <end position="204"/>
    </location>
</feature>
<dbReference type="Pfam" id="PF07690">
    <property type="entry name" value="MFS_1"/>
    <property type="match status" value="1"/>
</dbReference>
<feature type="transmembrane region" description="Helical" evidence="6">
    <location>
        <begin position="118"/>
        <end position="141"/>
    </location>
</feature>
<dbReference type="Proteomes" id="UP000659904">
    <property type="component" value="Unassembled WGS sequence"/>
</dbReference>
<dbReference type="RefSeq" id="WP_239165583.1">
    <property type="nucleotide sequence ID" value="NZ_BONH01000021.1"/>
</dbReference>
<sequence>MLRLMPAATTPAAASIEAGGRHRLRTVVAALTVTQTIGYGVLYYVFSVFLAPMTADLHASPAAVTGALTVAVLTTAAAAVPVGRWLDRRGGRSLMTCGSLLGTGAVLAWSQVTDVRQLYAVFTVLGIASAMVLYEAAFAVVVATSTASQRAGALLAVTVVAGFASTIFLPLAAGLQEHHGWRTTLVILALGYCVLAVPLHALAVPARPRRDAAALAVDHVARRSAVRAALRHRGFWLLTAAFVIHGSAVAVVSVHLITYLTGRGHPAAFAAAVAGLLGVMSVTGRIVTTGLTRRHSTAAVTAAVFGIQAAAAAALPAFGATRTGAICCVVLFGTGFGVGTIARPALLAQRYGTTGYATIAAALTLPTTVAKAFAPLAAAALYLTAGTYTPVLALVGAACAVAAACLILAAAPAAAAPPPIGCGVAGSAGRLAA</sequence>
<evidence type="ECO:0000256" key="6">
    <source>
        <dbReference type="SAM" id="Phobius"/>
    </source>
</evidence>
<dbReference type="SUPFAM" id="SSF103473">
    <property type="entry name" value="MFS general substrate transporter"/>
    <property type="match status" value="1"/>
</dbReference>
<keyword evidence="3 6" id="KW-0812">Transmembrane</keyword>
<proteinExistence type="predicted"/>
<gene>
    <name evidence="8" type="ORF">Cci01nite_45450</name>
</gene>
<evidence type="ECO:0000256" key="3">
    <source>
        <dbReference type="ARBA" id="ARBA00022692"/>
    </source>
</evidence>
<keyword evidence="4 6" id="KW-1133">Transmembrane helix</keyword>
<feature type="transmembrane region" description="Helical" evidence="6">
    <location>
        <begin position="153"/>
        <end position="173"/>
    </location>
</feature>
<evidence type="ECO:0000313" key="8">
    <source>
        <dbReference type="EMBL" id="GIF99451.1"/>
    </source>
</evidence>
<feature type="transmembrane region" description="Helical" evidence="6">
    <location>
        <begin position="235"/>
        <end position="261"/>
    </location>
</feature>
<name>A0A8J3KG55_9ACTN</name>
<feature type="transmembrane region" description="Helical" evidence="6">
    <location>
        <begin position="62"/>
        <end position="82"/>
    </location>
</feature>
<evidence type="ECO:0000256" key="2">
    <source>
        <dbReference type="ARBA" id="ARBA00022448"/>
    </source>
</evidence>
<feature type="transmembrane region" description="Helical" evidence="6">
    <location>
        <begin position="323"/>
        <end position="342"/>
    </location>
</feature>
<feature type="transmembrane region" description="Helical" evidence="6">
    <location>
        <begin position="27"/>
        <end position="50"/>
    </location>
</feature>
<keyword evidence="2" id="KW-0813">Transport</keyword>
<evidence type="ECO:0000259" key="7">
    <source>
        <dbReference type="PROSITE" id="PS50850"/>
    </source>
</evidence>
<dbReference type="InterPro" id="IPR020846">
    <property type="entry name" value="MFS_dom"/>
</dbReference>
<organism evidence="8 9">
    <name type="scientific">Catellatospora citrea</name>
    <dbReference type="NCBI Taxonomy" id="53366"/>
    <lineage>
        <taxon>Bacteria</taxon>
        <taxon>Bacillati</taxon>
        <taxon>Actinomycetota</taxon>
        <taxon>Actinomycetes</taxon>
        <taxon>Micromonosporales</taxon>
        <taxon>Micromonosporaceae</taxon>
        <taxon>Catellatospora</taxon>
    </lineage>
</organism>
<feature type="transmembrane region" description="Helical" evidence="6">
    <location>
        <begin position="391"/>
        <end position="411"/>
    </location>
</feature>
<dbReference type="PANTHER" id="PTHR43385:SF1">
    <property type="entry name" value="RIBOFLAVIN TRANSPORTER RIBJ"/>
    <property type="match status" value="1"/>
</dbReference>
<keyword evidence="5 6" id="KW-0472">Membrane</keyword>
<comment type="subcellular location">
    <subcellularLocation>
        <location evidence="1">Cell membrane</location>
        <topology evidence="1">Multi-pass membrane protein</topology>
    </subcellularLocation>
</comment>
<dbReference type="Gene3D" id="1.20.1250.20">
    <property type="entry name" value="MFS general substrate transporter like domains"/>
    <property type="match status" value="1"/>
</dbReference>
<dbReference type="InterPro" id="IPR036259">
    <property type="entry name" value="MFS_trans_sf"/>
</dbReference>
<dbReference type="AlphaFoldDB" id="A0A8J3KG55"/>
<accession>A0A8J3KG55</accession>
<dbReference type="EMBL" id="BONH01000021">
    <property type="protein sequence ID" value="GIF99451.1"/>
    <property type="molecule type" value="Genomic_DNA"/>
</dbReference>
<reference evidence="8 9" key="1">
    <citation type="submission" date="2021-01" db="EMBL/GenBank/DDBJ databases">
        <title>Whole genome shotgun sequence of Catellatospora citrea NBRC 14495.</title>
        <authorList>
            <person name="Komaki H."/>
            <person name="Tamura T."/>
        </authorList>
    </citation>
    <scope>NUCLEOTIDE SEQUENCE [LARGE SCALE GENOMIC DNA]</scope>
    <source>
        <strain evidence="8 9">NBRC 14495</strain>
    </source>
</reference>
<evidence type="ECO:0000256" key="4">
    <source>
        <dbReference type="ARBA" id="ARBA00022989"/>
    </source>
</evidence>
<feature type="transmembrane region" description="Helical" evidence="6">
    <location>
        <begin position="267"/>
        <end position="287"/>
    </location>
</feature>
<dbReference type="PROSITE" id="PS50850">
    <property type="entry name" value="MFS"/>
    <property type="match status" value="1"/>
</dbReference>
<feature type="domain" description="Major facilitator superfamily (MFS) profile" evidence="7">
    <location>
        <begin position="24"/>
        <end position="414"/>
    </location>
</feature>
<dbReference type="InterPro" id="IPR052983">
    <property type="entry name" value="MFS_Riboflavin_Transporter"/>
</dbReference>
<feature type="transmembrane region" description="Helical" evidence="6">
    <location>
        <begin position="354"/>
        <end position="385"/>
    </location>
</feature>
<feature type="transmembrane region" description="Helical" evidence="6">
    <location>
        <begin position="94"/>
        <end position="112"/>
    </location>
</feature>
<dbReference type="GO" id="GO:0022857">
    <property type="term" value="F:transmembrane transporter activity"/>
    <property type="evidence" value="ECO:0007669"/>
    <property type="project" value="InterPro"/>
</dbReference>
<feature type="transmembrane region" description="Helical" evidence="6">
    <location>
        <begin position="299"/>
        <end position="317"/>
    </location>
</feature>
<dbReference type="GO" id="GO:0005886">
    <property type="term" value="C:plasma membrane"/>
    <property type="evidence" value="ECO:0007669"/>
    <property type="project" value="UniProtKB-SubCell"/>
</dbReference>
<dbReference type="InterPro" id="IPR011701">
    <property type="entry name" value="MFS"/>
</dbReference>
<dbReference type="PANTHER" id="PTHR43385">
    <property type="entry name" value="RIBOFLAVIN TRANSPORTER RIBJ"/>
    <property type="match status" value="1"/>
</dbReference>
<evidence type="ECO:0000313" key="9">
    <source>
        <dbReference type="Proteomes" id="UP000659904"/>
    </source>
</evidence>
<comment type="caution">
    <text evidence="8">The sequence shown here is derived from an EMBL/GenBank/DDBJ whole genome shotgun (WGS) entry which is preliminary data.</text>
</comment>